<proteinExistence type="predicted"/>
<dbReference type="GO" id="GO:0005615">
    <property type="term" value="C:extracellular space"/>
    <property type="evidence" value="ECO:0007669"/>
    <property type="project" value="TreeGrafter"/>
</dbReference>
<evidence type="ECO:0000313" key="4">
    <source>
        <dbReference type="Proteomes" id="UP001108240"/>
    </source>
</evidence>
<dbReference type="InterPro" id="IPR002181">
    <property type="entry name" value="Fibrinogen_a/b/g_C_dom"/>
</dbReference>
<evidence type="ECO:0000256" key="1">
    <source>
        <dbReference type="ARBA" id="ARBA00023157"/>
    </source>
</evidence>
<dbReference type="Pfam" id="PF00147">
    <property type="entry name" value="Fibrinogen_C"/>
    <property type="match status" value="1"/>
</dbReference>
<evidence type="ECO:0000259" key="2">
    <source>
        <dbReference type="PROSITE" id="PS51406"/>
    </source>
</evidence>
<reference evidence="3" key="1">
    <citation type="submission" date="2025-08" db="UniProtKB">
        <authorList>
            <consortium name="Ensembl"/>
        </authorList>
    </citation>
    <scope>IDENTIFICATION</scope>
</reference>
<dbReference type="Proteomes" id="UP001108240">
    <property type="component" value="Unplaced"/>
</dbReference>
<feature type="domain" description="Fibrinogen C-terminal" evidence="2">
    <location>
        <begin position="223"/>
        <end position="466"/>
    </location>
</feature>
<dbReference type="InterPro" id="IPR014716">
    <property type="entry name" value="Fibrinogen_a/b/g_C_1"/>
</dbReference>
<sequence length="471" mass="53596">MHLRMLLWVPLIPTSTERSVTFQHLVFIANTGCCRSAINQKYFRMKQNWSGHFLLRGSPVHKRMLEKTAVSLEGALLHIFTCGTAAYTKMIWITLFLHLLTSSAVNTSSTNRNDPAILTGESEDASLQGQKGHYHRDADKDKCTMPCEMTAKLMRDEKHSLCINLQHTIVSYTRNTRKLIRDLIDEQQKSSEFLSNQITELMAKVNTLSSDVQRSNSDIFSVKPMESHGKDCSDIQETLGAVSPKIPSGIYIIQPENTDVSFEVFCEMDYMEGGWTVIQRRMDGLTDFKQMWSQYLDGFGHLPGEHWLGLRKIFNIVNQRNTRFQLRVSLVSQDDTTAYASYDNFWLEDETKFFAIHLGRYAGSAGDAFRGYDQEQNQDTAPFSTSDVDNDGCSPFCTFANKAVESCSVNQNNTGWWFNQCGKANLNGSPLDQDISTQSHIHWDTWTKNGTLVKIKSVTMKIRRVEIPNLK</sequence>
<accession>A0A8C1FQL8</accession>
<dbReference type="SUPFAM" id="SSF56496">
    <property type="entry name" value="Fibrinogen C-terminal domain-like"/>
    <property type="match status" value="1"/>
</dbReference>
<dbReference type="Gene3D" id="3.90.215.10">
    <property type="entry name" value="Gamma Fibrinogen, chain A, domain 1"/>
    <property type="match status" value="1"/>
</dbReference>
<reference evidence="3" key="2">
    <citation type="submission" date="2025-09" db="UniProtKB">
        <authorList>
            <consortium name="Ensembl"/>
        </authorList>
    </citation>
    <scope>IDENTIFICATION</scope>
</reference>
<dbReference type="InterPro" id="IPR020837">
    <property type="entry name" value="Fibrinogen_CS"/>
</dbReference>
<dbReference type="NCBIfam" id="NF040941">
    <property type="entry name" value="GGGWT_bact"/>
    <property type="match status" value="1"/>
</dbReference>
<dbReference type="PANTHER" id="PTHR19143:SF185">
    <property type="entry name" value="ANGIOPOIETIN-RELATED PROTEIN 5"/>
    <property type="match status" value="1"/>
</dbReference>
<dbReference type="PROSITE" id="PS00514">
    <property type="entry name" value="FIBRINOGEN_C_1"/>
    <property type="match status" value="1"/>
</dbReference>
<protein>
    <submittedName>
        <fullName evidence="3">Angiopoietin like 5</fullName>
    </submittedName>
</protein>
<dbReference type="InterPro" id="IPR036056">
    <property type="entry name" value="Fibrinogen-like_C"/>
</dbReference>
<dbReference type="Ensembl" id="ENSCCRT00000100037.2">
    <property type="protein sequence ID" value="ENSCCRP00000092152.2"/>
    <property type="gene ID" value="ENSCCRG00000049833.2"/>
</dbReference>
<dbReference type="GeneTree" id="ENSGT00940000161966"/>
<keyword evidence="4" id="KW-1185">Reference proteome</keyword>
<evidence type="ECO:0000313" key="3">
    <source>
        <dbReference type="Ensembl" id="ENSCCRP00000092152.2"/>
    </source>
</evidence>
<keyword evidence="1" id="KW-1015">Disulfide bond</keyword>
<name>A0A8C1FQL8_CYPCA</name>
<dbReference type="PANTHER" id="PTHR19143">
    <property type="entry name" value="FIBRINOGEN/TENASCIN/ANGIOPOEITIN"/>
    <property type="match status" value="1"/>
</dbReference>
<dbReference type="Gene3D" id="4.10.530.10">
    <property type="entry name" value="Gamma-fibrinogen Carboxyl Terminal Fragment, domain 2"/>
    <property type="match status" value="1"/>
</dbReference>
<dbReference type="SMART" id="SM00186">
    <property type="entry name" value="FBG"/>
    <property type="match status" value="1"/>
</dbReference>
<dbReference type="PROSITE" id="PS51406">
    <property type="entry name" value="FIBRINOGEN_C_2"/>
    <property type="match status" value="1"/>
</dbReference>
<dbReference type="InterPro" id="IPR050373">
    <property type="entry name" value="Fibrinogen_C-term_domain"/>
</dbReference>
<dbReference type="CDD" id="cd00087">
    <property type="entry name" value="FReD"/>
    <property type="match status" value="1"/>
</dbReference>
<dbReference type="AlphaFoldDB" id="A0A8C1FQL8"/>
<dbReference type="OMA" id="EKHSICG"/>
<organism evidence="3 4">
    <name type="scientific">Cyprinus carpio carpio</name>
    <dbReference type="NCBI Taxonomy" id="630221"/>
    <lineage>
        <taxon>Eukaryota</taxon>
        <taxon>Metazoa</taxon>
        <taxon>Chordata</taxon>
        <taxon>Craniata</taxon>
        <taxon>Vertebrata</taxon>
        <taxon>Euteleostomi</taxon>
        <taxon>Actinopterygii</taxon>
        <taxon>Neopterygii</taxon>
        <taxon>Teleostei</taxon>
        <taxon>Ostariophysi</taxon>
        <taxon>Cypriniformes</taxon>
        <taxon>Cyprinidae</taxon>
        <taxon>Cyprininae</taxon>
        <taxon>Cyprinus</taxon>
    </lineage>
</organism>